<feature type="domain" description="TonB-dependent receptor plug" evidence="10">
    <location>
        <begin position="137"/>
        <end position="217"/>
    </location>
</feature>
<keyword evidence="5 7" id="KW-0472">Membrane</keyword>
<evidence type="ECO:0000256" key="4">
    <source>
        <dbReference type="ARBA" id="ARBA00022692"/>
    </source>
</evidence>
<dbReference type="RefSeq" id="WP_128500639.1">
    <property type="nucleotide sequence ID" value="NZ_CP035107.1"/>
</dbReference>
<dbReference type="EMBL" id="CP035107">
    <property type="protein sequence ID" value="QAR30132.1"/>
    <property type="molecule type" value="Genomic_DNA"/>
</dbReference>
<dbReference type="Pfam" id="PF14905">
    <property type="entry name" value="OMP_b-brl_3"/>
    <property type="match status" value="1"/>
</dbReference>
<dbReference type="PROSITE" id="PS52016">
    <property type="entry name" value="TONB_DEPENDENT_REC_3"/>
    <property type="match status" value="1"/>
</dbReference>
<dbReference type="InterPro" id="IPR041700">
    <property type="entry name" value="OMP_b-brl_3"/>
</dbReference>
<name>A0A410JPS9_ORNRH</name>
<keyword evidence="2 7" id="KW-0813">Transport</keyword>
<reference evidence="12 13" key="1">
    <citation type="submission" date="2019-01" db="EMBL/GenBank/DDBJ databases">
        <title>Whole Genome of Ornithobacterium rhinotracheale FARPER-174b.</title>
        <authorList>
            <person name="Tataje-Lavanda L.A."/>
            <person name="Montalvan A."/>
            <person name="Montesinos R."/>
            <person name="Zimic M."/>
            <person name="Fernandez-Sanchez M."/>
            <person name="Fernandez-Diaz M."/>
        </authorList>
    </citation>
    <scope>NUCLEOTIDE SEQUENCE [LARGE SCALE GENOMIC DNA]</scope>
    <source>
        <strain evidence="12 13">FARPER-174b</strain>
    </source>
</reference>
<dbReference type="Pfam" id="PF07715">
    <property type="entry name" value="Plug"/>
    <property type="match status" value="1"/>
</dbReference>
<proteinExistence type="inferred from homology"/>
<dbReference type="PANTHER" id="PTHR40980">
    <property type="entry name" value="PLUG DOMAIN-CONTAINING PROTEIN"/>
    <property type="match status" value="1"/>
</dbReference>
<keyword evidence="3 7" id="KW-1134">Transmembrane beta strand</keyword>
<dbReference type="InterPro" id="IPR037066">
    <property type="entry name" value="Plug_dom_sf"/>
</dbReference>
<feature type="domain" description="Outer membrane protein beta-barrel" evidence="11">
    <location>
        <begin position="372"/>
        <end position="783"/>
    </location>
</feature>
<gene>
    <name evidence="12" type="ORF">EQP59_01535</name>
</gene>
<keyword evidence="6 7" id="KW-0998">Cell outer membrane</keyword>
<dbReference type="AlphaFoldDB" id="A0A410JPS9"/>
<dbReference type="InterPro" id="IPR008969">
    <property type="entry name" value="CarboxyPept-like_regulatory"/>
</dbReference>
<evidence type="ECO:0000259" key="10">
    <source>
        <dbReference type="Pfam" id="PF07715"/>
    </source>
</evidence>
<dbReference type="InterPro" id="IPR039426">
    <property type="entry name" value="TonB-dep_rcpt-like"/>
</dbReference>
<evidence type="ECO:0000313" key="12">
    <source>
        <dbReference type="EMBL" id="QAR30132.1"/>
    </source>
</evidence>
<evidence type="ECO:0000256" key="9">
    <source>
        <dbReference type="SAM" id="SignalP"/>
    </source>
</evidence>
<accession>A0A410JPS9</accession>
<dbReference type="GO" id="GO:0009279">
    <property type="term" value="C:cell outer membrane"/>
    <property type="evidence" value="ECO:0007669"/>
    <property type="project" value="UniProtKB-SubCell"/>
</dbReference>
<dbReference type="Gene3D" id="2.40.170.20">
    <property type="entry name" value="TonB-dependent receptor, beta-barrel domain"/>
    <property type="match status" value="1"/>
</dbReference>
<feature type="chain" id="PRO_5019509066" evidence="9">
    <location>
        <begin position="19"/>
        <end position="807"/>
    </location>
</feature>
<protein>
    <submittedName>
        <fullName evidence="12">TonB-dependent receptor</fullName>
    </submittedName>
</protein>
<dbReference type="SUPFAM" id="SSF49464">
    <property type="entry name" value="Carboxypeptidase regulatory domain-like"/>
    <property type="match status" value="1"/>
</dbReference>
<evidence type="ECO:0000256" key="1">
    <source>
        <dbReference type="ARBA" id="ARBA00004571"/>
    </source>
</evidence>
<evidence type="ECO:0000256" key="6">
    <source>
        <dbReference type="ARBA" id="ARBA00023237"/>
    </source>
</evidence>
<keyword evidence="4 7" id="KW-0812">Transmembrane</keyword>
<evidence type="ECO:0000313" key="13">
    <source>
        <dbReference type="Proteomes" id="UP000287701"/>
    </source>
</evidence>
<dbReference type="InterPro" id="IPR012910">
    <property type="entry name" value="Plug_dom"/>
</dbReference>
<evidence type="ECO:0000256" key="8">
    <source>
        <dbReference type="SAM" id="MobiDB-lite"/>
    </source>
</evidence>
<comment type="subcellular location">
    <subcellularLocation>
        <location evidence="1 7">Cell outer membrane</location>
        <topology evidence="1 7">Multi-pass membrane protein</topology>
    </subcellularLocation>
</comment>
<dbReference type="InterPro" id="IPR036942">
    <property type="entry name" value="Beta-barrel_TonB_sf"/>
</dbReference>
<comment type="similarity">
    <text evidence="7">Belongs to the TonB-dependent receptor family.</text>
</comment>
<dbReference type="Proteomes" id="UP000287701">
    <property type="component" value="Chromosome"/>
</dbReference>
<evidence type="ECO:0000256" key="5">
    <source>
        <dbReference type="ARBA" id="ARBA00023136"/>
    </source>
</evidence>
<feature type="region of interest" description="Disordered" evidence="8">
    <location>
        <begin position="787"/>
        <end position="807"/>
    </location>
</feature>
<dbReference type="Gene3D" id="2.170.130.10">
    <property type="entry name" value="TonB-dependent receptor, plug domain"/>
    <property type="match status" value="1"/>
</dbReference>
<evidence type="ECO:0000259" key="11">
    <source>
        <dbReference type="Pfam" id="PF14905"/>
    </source>
</evidence>
<evidence type="ECO:0000256" key="7">
    <source>
        <dbReference type="PROSITE-ProRule" id="PRU01360"/>
    </source>
</evidence>
<organism evidence="12 13">
    <name type="scientific">Ornithobacterium rhinotracheale</name>
    <dbReference type="NCBI Taxonomy" id="28251"/>
    <lineage>
        <taxon>Bacteria</taxon>
        <taxon>Pseudomonadati</taxon>
        <taxon>Bacteroidota</taxon>
        <taxon>Flavobacteriia</taxon>
        <taxon>Flavobacteriales</taxon>
        <taxon>Weeksellaceae</taxon>
        <taxon>Ornithobacterium</taxon>
    </lineage>
</organism>
<dbReference type="SUPFAM" id="SSF56935">
    <property type="entry name" value="Porins"/>
    <property type="match status" value="1"/>
</dbReference>
<sequence>MRNVVNLILMLFCVAISAQNVEVKGQIRDSENMPLAYAYITLENIKSDKIFKETYTEDDGSFKVEIPVGTYEMSIQPTHGGLIKKEKIFNKNTDLGIIQIEAKSIALSEMKAMGSKPLYRLELDKRVYDMERDPTVKGGSVSDALNNVPSVQVDGEGTISLRGNTNLRVLIDGKPSAMTGISNVGDALKNLPADAVQRVEIITNPSARYDAEGTAGIINIVMKKGANQGFNANFNTSLGIPEQAGISANLNYKTQKWNFFFNPNFRYDNSNGERSFTNVFLDEKRKEKSMEMQKGDMQRKRLSTGVNLGVDHYLTEKTSLSLSGNYRYHESKNTNTSNYEDFAYGVISGKSQRLENEKEFDTSAEANFSLKHEFNKNGHELNFAASTSYGKEDENSNILGKSILGNKTETNQITSNKESQTRNFLKLDYVLPLGEKSRFEFGYKGEWESNNSDYWVQSLENSQWIIKPGFADVLDYDQNIQALYSQWGNKFGRFSYLLGLRMEASDIKIQSKNASGKNKKYTSWFPTATFNYSLDNEEKNQIQISYSRRIRRPMGRFLSPFSNFSDDRNTFIGNPDLDPTFNDSYELSYITQIGKINITPSIYYRYSQDEVNIFRRKAELDGAQIFITQPVNVGNQKNLGAEFTLSAPLARWWRMFTNFNFFKSKMEAVYNDPISKKAYDLSQNSFNWFGRISNNITLPSKIEMQLSAFYGGPTRNAQGKSKASYSIDLGASKDVLKGNGTLTLNVRDVLNSRKRRSENYGEDYLSEMEMQWRPRSVSLSFSYRINQKKKRERSNREDMGGDEMMEF</sequence>
<evidence type="ECO:0000256" key="3">
    <source>
        <dbReference type="ARBA" id="ARBA00022452"/>
    </source>
</evidence>
<feature type="signal peptide" evidence="9">
    <location>
        <begin position="1"/>
        <end position="18"/>
    </location>
</feature>
<keyword evidence="12" id="KW-0675">Receptor</keyword>
<dbReference type="OrthoDB" id="8764943at2"/>
<dbReference type="Gene3D" id="2.60.40.1120">
    <property type="entry name" value="Carboxypeptidase-like, regulatory domain"/>
    <property type="match status" value="1"/>
</dbReference>
<evidence type="ECO:0000256" key="2">
    <source>
        <dbReference type="ARBA" id="ARBA00022448"/>
    </source>
</evidence>
<dbReference type="PANTHER" id="PTHR40980:SF4">
    <property type="entry name" value="TONB-DEPENDENT RECEPTOR-LIKE BETA-BARREL DOMAIN-CONTAINING PROTEIN"/>
    <property type="match status" value="1"/>
</dbReference>
<keyword evidence="9" id="KW-0732">Signal</keyword>